<dbReference type="Gene3D" id="3.90.550.10">
    <property type="entry name" value="Spore Coat Polysaccharide Biosynthesis Protein SpsA, Chain A"/>
    <property type="match status" value="1"/>
</dbReference>
<dbReference type="InterPro" id="IPR029044">
    <property type="entry name" value="Nucleotide-diphossugar_trans"/>
</dbReference>
<dbReference type="EMBL" id="BSUO01000001">
    <property type="protein sequence ID" value="GMA41073.1"/>
    <property type="molecule type" value="Genomic_DNA"/>
</dbReference>
<reference evidence="2" key="1">
    <citation type="journal article" date="2019" name="Int. J. Syst. Evol. Microbiol.">
        <title>The Global Catalogue of Microorganisms (GCM) 10K type strain sequencing project: providing services to taxonomists for standard genome sequencing and annotation.</title>
        <authorList>
            <consortium name="The Broad Institute Genomics Platform"/>
            <consortium name="The Broad Institute Genome Sequencing Center for Infectious Disease"/>
            <person name="Wu L."/>
            <person name="Ma J."/>
        </authorList>
    </citation>
    <scope>NUCLEOTIDE SEQUENCE [LARGE SCALE GENOMIC DNA]</scope>
    <source>
        <strain evidence="2">NBRC 113072</strain>
    </source>
</reference>
<evidence type="ECO:0000313" key="2">
    <source>
        <dbReference type="Proteomes" id="UP001157126"/>
    </source>
</evidence>
<evidence type="ECO:0000313" key="1">
    <source>
        <dbReference type="EMBL" id="GMA41073.1"/>
    </source>
</evidence>
<evidence type="ECO:0008006" key="3">
    <source>
        <dbReference type="Google" id="ProtNLM"/>
    </source>
</evidence>
<gene>
    <name evidence="1" type="ORF">GCM10025883_31180</name>
</gene>
<comment type="caution">
    <text evidence="1">The sequence shown here is derived from an EMBL/GenBank/DDBJ whole genome shotgun (WGS) entry which is preliminary data.</text>
</comment>
<keyword evidence="2" id="KW-1185">Reference proteome</keyword>
<dbReference type="Proteomes" id="UP001157126">
    <property type="component" value="Unassembled WGS sequence"/>
</dbReference>
<proteinExistence type="predicted"/>
<protein>
    <recommendedName>
        <fullName evidence="3">MobA-like NTP transferase domain-containing protein</fullName>
    </recommendedName>
</protein>
<dbReference type="SUPFAM" id="SSF53448">
    <property type="entry name" value="Nucleotide-diphospho-sugar transferases"/>
    <property type="match status" value="1"/>
</dbReference>
<name>A0ABQ6IWK1_9MICO</name>
<accession>A0ABQ6IWK1</accession>
<organism evidence="1 2">
    <name type="scientific">Mobilicoccus caccae</name>
    <dbReference type="NCBI Taxonomy" id="1859295"/>
    <lineage>
        <taxon>Bacteria</taxon>
        <taxon>Bacillati</taxon>
        <taxon>Actinomycetota</taxon>
        <taxon>Actinomycetes</taxon>
        <taxon>Micrococcales</taxon>
        <taxon>Dermatophilaceae</taxon>
        <taxon>Mobilicoccus</taxon>
    </lineage>
</organism>
<sequence>MQRQLALLDTVPDVRIVVGFEEQAVIDEARRHRPDILVVRNPAYASTTTLDSYALGARHLGQSCLFMDADILFEPGSLGNFVTSCDDAPVIGYTDAKTVDAVFVAVESELVTSFSREQRTPFEWANIAFLPPGYCEGGARSVYEHLSPRLPLRGRYIDSYEIDRPEDLEMAEKGYIGLLAVAAAQQGAAASSAAQAAAHLEQGHL</sequence>